<organism evidence="1 2">
    <name type="scientific">Mucuna pruriens</name>
    <name type="common">Velvet bean</name>
    <name type="synonym">Dolichos pruriens</name>
    <dbReference type="NCBI Taxonomy" id="157652"/>
    <lineage>
        <taxon>Eukaryota</taxon>
        <taxon>Viridiplantae</taxon>
        <taxon>Streptophyta</taxon>
        <taxon>Embryophyta</taxon>
        <taxon>Tracheophyta</taxon>
        <taxon>Spermatophyta</taxon>
        <taxon>Magnoliopsida</taxon>
        <taxon>eudicotyledons</taxon>
        <taxon>Gunneridae</taxon>
        <taxon>Pentapetalae</taxon>
        <taxon>rosids</taxon>
        <taxon>fabids</taxon>
        <taxon>Fabales</taxon>
        <taxon>Fabaceae</taxon>
        <taxon>Papilionoideae</taxon>
        <taxon>50 kb inversion clade</taxon>
        <taxon>NPAAA clade</taxon>
        <taxon>indigoferoid/millettioid clade</taxon>
        <taxon>Phaseoleae</taxon>
        <taxon>Mucuna</taxon>
    </lineage>
</organism>
<dbReference type="Proteomes" id="UP000257109">
    <property type="component" value="Unassembled WGS sequence"/>
</dbReference>
<comment type="caution">
    <text evidence="1">The sequence shown here is derived from an EMBL/GenBank/DDBJ whole genome shotgun (WGS) entry which is preliminary data.</text>
</comment>
<accession>A0A371EUL0</accession>
<protein>
    <submittedName>
        <fullName evidence="1">Uncharacterized protein</fullName>
    </submittedName>
</protein>
<dbReference type="EMBL" id="QJKJ01011985">
    <property type="protein sequence ID" value="RDX69730.1"/>
    <property type="molecule type" value="Genomic_DNA"/>
</dbReference>
<evidence type="ECO:0000313" key="2">
    <source>
        <dbReference type="Proteomes" id="UP000257109"/>
    </source>
</evidence>
<name>A0A371EUL0_MUCPR</name>
<reference evidence="1" key="1">
    <citation type="submission" date="2018-05" db="EMBL/GenBank/DDBJ databases">
        <title>Draft genome of Mucuna pruriens seed.</title>
        <authorList>
            <person name="Nnadi N.E."/>
            <person name="Vos R."/>
            <person name="Hasami M.H."/>
            <person name="Devisetty U.K."/>
            <person name="Aguiy J.C."/>
        </authorList>
    </citation>
    <scope>NUCLEOTIDE SEQUENCE [LARGE SCALE GENOMIC DNA]</scope>
    <source>
        <strain evidence="1">JCA_2017</strain>
    </source>
</reference>
<gene>
    <name evidence="1" type="ORF">CR513_51120</name>
</gene>
<keyword evidence="2" id="KW-1185">Reference proteome</keyword>
<proteinExistence type="predicted"/>
<dbReference type="AlphaFoldDB" id="A0A371EUL0"/>
<feature type="non-terminal residue" evidence="1">
    <location>
        <position position="1"/>
    </location>
</feature>
<sequence>TKCTRLGRWINSEEQYVDLEIPQTLINSWKAKGYSTLHFCTIRLIVSLHKSTITSISLLKRAIFDYLLLIEMKKFHPLKIPREKLAKLIPLGGRSIGESVKTIFESPNEGSSNIPPIFQTMMITPVPATQT</sequence>
<evidence type="ECO:0000313" key="1">
    <source>
        <dbReference type="EMBL" id="RDX69730.1"/>
    </source>
</evidence>